<evidence type="ECO:0000259" key="1">
    <source>
        <dbReference type="PROSITE" id="PS51664"/>
    </source>
</evidence>
<dbReference type="PANTHER" id="PTHR37809:SF1">
    <property type="entry name" value="RIBOSOMAL PROTEIN S12 METHYLTHIOTRANSFERASE ACCESSORY FACTOR YCAO"/>
    <property type="match status" value="1"/>
</dbReference>
<gene>
    <name evidence="2" type="ORF">GCM10023195_00410</name>
</gene>
<name>A0ABP8TCD7_9ACTN</name>
<dbReference type="InterPro" id="IPR003776">
    <property type="entry name" value="YcaO-like_dom"/>
</dbReference>
<evidence type="ECO:0000313" key="2">
    <source>
        <dbReference type="EMBL" id="GAA4600611.1"/>
    </source>
</evidence>
<dbReference type="RefSeq" id="WP_425550650.1">
    <property type="nucleotide sequence ID" value="NZ_BAABHJ010000001.1"/>
</dbReference>
<sequence length="187" mass="19852">MMAVRPLGATLSVSQGKGATLLLAKISAAMEAVELWHAENAVPSPELINVPASALDLPYPVPELGRTEDSLLTEWTRLDWIGAQSIPRRSPAMVPRGAVRLGHSPLDWRIHGLTASSNGLASGNTVAEATVHAGSGARCRQRTDGRAGVGPPIHRFGERDRKLLCGAHRPHRPCGRMAGAGARPDRC</sequence>
<dbReference type="PROSITE" id="PS51664">
    <property type="entry name" value="YCAO"/>
    <property type="match status" value="1"/>
</dbReference>
<comment type="caution">
    <text evidence="2">The sequence shown here is derived from an EMBL/GenBank/DDBJ whole genome shotgun (WGS) entry which is preliminary data.</text>
</comment>
<dbReference type="Pfam" id="PF02624">
    <property type="entry name" value="YcaO"/>
    <property type="match status" value="1"/>
</dbReference>
<proteinExistence type="predicted"/>
<protein>
    <recommendedName>
        <fullName evidence="1">YcaO domain-containing protein</fullName>
    </recommendedName>
</protein>
<dbReference type="Proteomes" id="UP001500212">
    <property type="component" value="Unassembled WGS sequence"/>
</dbReference>
<evidence type="ECO:0000313" key="3">
    <source>
        <dbReference type="Proteomes" id="UP001500212"/>
    </source>
</evidence>
<keyword evidence="3" id="KW-1185">Reference proteome</keyword>
<dbReference type="PANTHER" id="PTHR37809">
    <property type="entry name" value="RIBOSOMAL PROTEIN S12 METHYLTHIOTRANSFERASE ACCESSORY FACTOR YCAO"/>
    <property type="match status" value="1"/>
</dbReference>
<dbReference type="EMBL" id="BAABHJ010000001">
    <property type="protein sequence ID" value="GAA4600611.1"/>
    <property type="molecule type" value="Genomic_DNA"/>
</dbReference>
<organism evidence="2 3">
    <name type="scientific">Actinoallomurus liliacearum</name>
    <dbReference type="NCBI Taxonomy" id="1080073"/>
    <lineage>
        <taxon>Bacteria</taxon>
        <taxon>Bacillati</taxon>
        <taxon>Actinomycetota</taxon>
        <taxon>Actinomycetes</taxon>
        <taxon>Streptosporangiales</taxon>
        <taxon>Thermomonosporaceae</taxon>
        <taxon>Actinoallomurus</taxon>
    </lineage>
</organism>
<feature type="domain" description="YcaO" evidence="1">
    <location>
        <begin position="16"/>
        <end position="187"/>
    </location>
</feature>
<accession>A0ABP8TCD7</accession>
<reference evidence="3" key="1">
    <citation type="journal article" date="2019" name="Int. J. Syst. Evol. Microbiol.">
        <title>The Global Catalogue of Microorganisms (GCM) 10K type strain sequencing project: providing services to taxonomists for standard genome sequencing and annotation.</title>
        <authorList>
            <consortium name="The Broad Institute Genomics Platform"/>
            <consortium name="The Broad Institute Genome Sequencing Center for Infectious Disease"/>
            <person name="Wu L."/>
            <person name="Ma J."/>
        </authorList>
    </citation>
    <scope>NUCLEOTIDE SEQUENCE [LARGE SCALE GENOMIC DNA]</scope>
    <source>
        <strain evidence="3">JCM 17938</strain>
    </source>
</reference>